<accession>A0A538TAH6</accession>
<dbReference type="Proteomes" id="UP000316852">
    <property type="component" value="Unassembled WGS sequence"/>
</dbReference>
<organism evidence="2 3">
    <name type="scientific">Eiseniibacteriota bacterium</name>
    <dbReference type="NCBI Taxonomy" id="2212470"/>
    <lineage>
        <taxon>Bacteria</taxon>
        <taxon>Candidatus Eiseniibacteriota</taxon>
    </lineage>
</organism>
<sequence length="272" mass="28967">MIDREAENSGDGEPEVLGRIRGLTPPRAEPSFRERLKRDFVSGSVGDRPRGVAISPHRRRPILGWASGLSAAAAVAFLVAALNQPPRWTALPSGGSGNVVVNGLSIPVRETAELTRRIRPGSRIRLESTKELDLVSSGVLAMQLSPGTEMVLPPPPGRWFGRGARANVAGGLLRVTTGRRFHGARLAITTPDATVRVTSTTLAVIAQPAGTCVCVLEGTAHVGPHRGAMTRVRPGSRCEVAHGGQTPKTGDMLDAERPRLVDLRDRMQAVMN</sequence>
<reference evidence="2 3" key="1">
    <citation type="journal article" date="2019" name="Nat. Microbiol.">
        <title>Mediterranean grassland soil C-N compound turnover is dependent on rainfall and depth, and is mediated by genomically divergent microorganisms.</title>
        <authorList>
            <person name="Diamond S."/>
            <person name="Andeer P.F."/>
            <person name="Li Z."/>
            <person name="Crits-Christoph A."/>
            <person name="Burstein D."/>
            <person name="Anantharaman K."/>
            <person name="Lane K.R."/>
            <person name="Thomas B.C."/>
            <person name="Pan C."/>
            <person name="Northen T.R."/>
            <person name="Banfield J.F."/>
        </authorList>
    </citation>
    <scope>NUCLEOTIDE SEQUENCE [LARGE SCALE GENOMIC DNA]</scope>
    <source>
        <strain evidence="2">WS_6</strain>
    </source>
</reference>
<evidence type="ECO:0008006" key="4">
    <source>
        <dbReference type="Google" id="ProtNLM"/>
    </source>
</evidence>
<dbReference type="AlphaFoldDB" id="A0A538TAH6"/>
<evidence type="ECO:0000256" key="1">
    <source>
        <dbReference type="SAM" id="MobiDB-lite"/>
    </source>
</evidence>
<comment type="caution">
    <text evidence="2">The sequence shown here is derived from an EMBL/GenBank/DDBJ whole genome shotgun (WGS) entry which is preliminary data.</text>
</comment>
<name>A0A538TAH6_UNCEI</name>
<proteinExistence type="predicted"/>
<protein>
    <recommendedName>
        <fullName evidence="4">FecR domain-containing protein</fullName>
    </recommendedName>
</protein>
<feature type="region of interest" description="Disordered" evidence="1">
    <location>
        <begin position="1"/>
        <end position="31"/>
    </location>
</feature>
<gene>
    <name evidence="2" type="ORF">E6K76_01130</name>
</gene>
<evidence type="ECO:0000313" key="3">
    <source>
        <dbReference type="Proteomes" id="UP000316852"/>
    </source>
</evidence>
<dbReference type="EMBL" id="VBOW01000013">
    <property type="protein sequence ID" value="TMQ60628.1"/>
    <property type="molecule type" value="Genomic_DNA"/>
</dbReference>
<evidence type="ECO:0000313" key="2">
    <source>
        <dbReference type="EMBL" id="TMQ60628.1"/>
    </source>
</evidence>